<keyword evidence="9" id="KW-1185">Reference proteome</keyword>
<keyword evidence="5" id="KW-0129">CBS domain</keyword>
<dbReference type="GO" id="GO:0009671">
    <property type="term" value="F:nitrate:proton symporter activity"/>
    <property type="evidence" value="ECO:0007669"/>
    <property type="project" value="TreeGrafter"/>
</dbReference>
<name>A0A835HGM2_9MAGN</name>
<keyword evidence="7" id="KW-0732">Signal</keyword>
<reference evidence="8 9" key="1">
    <citation type="submission" date="2020-10" db="EMBL/GenBank/DDBJ databases">
        <title>The Coptis chinensis genome and diversification of protoberbering-type alkaloids.</title>
        <authorList>
            <person name="Wang B."/>
            <person name="Shu S."/>
            <person name="Song C."/>
            <person name="Liu Y."/>
        </authorList>
    </citation>
    <scope>NUCLEOTIDE SEQUENCE [LARGE SCALE GENOMIC DNA]</scope>
    <source>
        <strain evidence="8">HL-2020</strain>
        <tissue evidence="8">Leaf</tissue>
    </source>
</reference>
<dbReference type="PANTHER" id="PTHR11689:SF67">
    <property type="entry name" value="CHLORIDE CHANNEL PROTEIN CLC-A"/>
    <property type="match status" value="1"/>
</dbReference>
<feature type="signal peptide" evidence="7">
    <location>
        <begin position="1"/>
        <end position="19"/>
    </location>
</feature>
<dbReference type="GO" id="GO:0015108">
    <property type="term" value="F:chloride transmembrane transporter activity"/>
    <property type="evidence" value="ECO:0007669"/>
    <property type="project" value="InterPro"/>
</dbReference>
<evidence type="ECO:0000256" key="3">
    <source>
        <dbReference type="ARBA" id="ARBA00022737"/>
    </source>
</evidence>
<dbReference type="Gene3D" id="1.10.3080.10">
    <property type="entry name" value="Clc chloride channel"/>
    <property type="match status" value="1"/>
</dbReference>
<evidence type="ECO:0000256" key="6">
    <source>
        <dbReference type="ARBA" id="ARBA00023136"/>
    </source>
</evidence>
<comment type="subcellular location">
    <subcellularLocation>
        <location evidence="1">Membrane</location>
        <topology evidence="1">Multi-pass membrane protein</topology>
    </subcellularLocation>
</comment>
<dbReference type="EMBL" id="JADFTS010000007">
    <property type="protein sequence ID" value="KAF9597947.1"/>
    <property type="molecule type" value="Genomic_DNA"/>
</dbReference>
<evidence type="ECO:0000313" key="8">
    <source>
        <dbReference type="EMBL" id="KAF9597947.1"/>
    </source>
</evidence>
<keyword evidence="4" id="KW-1133">Transmembrane helix</keyword>
<protein>
    <submittedName>
        <fullName evidence="8">Uncharacterized protein</fullName>
    </submittedName>
</protein>
<comment type="caution">
    <text evidence="8">The sequence shown here is derived from an EMBL/GenBank/DDBJ whole genome shotgun (WGS) entry which is preliminary data.</text>
</comment>
<accession>A0A835HGM2</accession>
<dbReference type="PANTHER" id="PTHR11689">
    <property type="entry name" value="CHLORIDE CHANNEL PROTEIN CLC FAMILY MEMBER"/>
    <property type="match status" value="1"/>
</dbReference>
<proteinExistence type="predicted"/>
<dbReference type="Pfam" id="PF00654">
    <property type="entry name" value="Voltage_CLC"/>
    <property type="match status" value="1"/>
</dbReference>
<evidence type="ECO:0000256" key="2">
    <source>
        <dbReference type="ARBA" id="ARBA00022692"/>
    </source>
</evidence>
<feature type="chain" id="PRO_5032402290" evidence="7">
    <location>
        <begin position="20"/>
        <end position="130"/>
    </location>
</feature>
<dbReference type="GO" id="GO:0009705">
    <property type="term" value="C:plant-type vacuole membrane"/>
    <property type="evidence" value="ECO:0007669"/>
    <property type="project" value="TreeGrafter"/>
</dbReference>
<evidence type="ECO:0000256" key="1">
    <source>
        <dbReference type="ARBA" id="ARBA00004141"/>
    </source>
</evidence>
<dbReference type="InterPro" id="IPR014743">
    <property type="entry name" value="Cl-channel_core"/>
</dbReference>
<dbReference type="InterPro" id="IPR001807">
    <property type="entry name" value="ClC"/>
</dbReference>
<dbReference type="OrthoDB" id="428525at2759"/>
<organism evidence="8 9">
    <name type="scientific">Coptis chinensis</name>
    <dbReference type="NCBI Taxonomy" id="261450"/>
    <lineage>
        <taxon>Eukaryota</taxon>
        <taxon>Viridiplantae</taxon>
        <taxon>Streptophyta</taxon>
        <taxon>Embryophyta</taxon>
        <taxon>Tracheophyta</taxon>
        <taxon>Spermatophyta</taxon>
        <taxon>Magnoliopsida</taxon>
        <taxon>Ranunculales</taxon>
        <taxon>Ranunculaceae</taxon>
        <taxon>Coptidoideae</taxon>
        <taxon>Coptis</taxon>
    </lineage>
</organism>
<gene>
    <name evidence="8" type="ORF">IFM89_023318</name>
</gene>
<feature type="non-terminal residue" evidence="8">
    <location>
        <position position="1"/>
    </location>
</feature>
<dbReference type="SUPFAM" id="SSF81340">
    <property type="entry name" value="Clc chloride channel"/>
    <property type="match status" value="1"/>
</dbReference>
<sequence length="130" mass="14253">MVLSVVASILCVMFAPTAAGPGIPEIKAYLNRVDTLNMFGAPQLVVKVNSPLPSLIPVFIIGSICDVSAGLDLGKERPLVHIGSCFASLLGQGGPDKHHLKWCWLRYFNNDRDRKDHVEQLQVYMLLSAH</sequence>
<keyword evidence="3" id="KW-0677">Repeat</keyword>
<dbReference type="InterPro" id="IPR051280">
    <property type="entry name" value="Cl-channel/antiporter"/>
</dbReference>
<evidence type="ECO:0000256" key="7">
    <source>
        <dbReference type="SAM" id="SignalP"/>
    </source>
</evidence>
<dbReference type="Proteomes" id="UP000631114">
    <property type="component" value="Unassembled WGS sequence"/>
</dbReference>
<keyword evidence="2" id="KW-0812">Transmembrane</keyword>
<dbReference type="AlphaFoldDB" id="A0A835HGM2"/>
<evidence type="ECO:0000313" key="9">
    <source>
        <dbReference type="Proteomes" id="UP000631114"/>
    </source>
</evidence>
<evidence type="ECO:0000256" key="4">
    <source>
        <dbReference type="ARBA" id="ARBA00022989"/>
    </source>
</evidence>
<evidence type="ECO:0000256" key="5">
    <source>
        <dbReference type="ARBA" id="ARBA00023122"/>
    </source>
</evidence>
<keyword evidence="6" id="KW-0472">Membrane</keyword>